<evidence type="ECO:0000259" key="3">
    <source>
        <dbReference type="SMART" id="SM01217"/>
    </source>
</evidence>
<dbReference type="AlphaFoldDB" id="A0A2T0VUJ1"/>
<gene>
    <name evidence="4" type="ORF">CLV38_1376</name>
</gene>
<reference evidence="4 5" key="1">
    <citation type="submission" date="2018-03" db="EMBL/GenBank/DDBJ databases">
        <title>Genomic Encyclopedia of Archaeal and Bacterial Type Strains, Phase II (KMG-II): from individual species to whole genera.</title>
        <authorList>
            <person name="Goeker M."/>
        </authorList>
    </citation>
    <scope>NUCLEOTIDE SEQUENCE [LARGE SCALE GENOMIC DNA]</scope>
    <source>
        <strain evidence="4 5">DSM 13175</strain>
    </source>
</reference>
<evidence type="ECO:0000313" key="4">
    <source>
        <dbReference type="EMBL" id="PRY75081.1"/>
    </source>
</evidence>
<keyword evidence="5" id="KW-1185">Reference proteome</keyword>
<proteinExistence type="inferred from homology"/>
<dbReference type="InterPro" id="IPR013783">
    <property type="entry name" value="Ig-like_fold"/>
</dbReference>
<evidence type="ECO:0000313" key="5">
    <source>
        <dbReference type="Proteomes" id="UP000238205"/>
    </source>
</evidence>
<dbReference type="InterPro" id="IPR026891">
    <property type="entry name" value="Fn3-like"/>
</dbReference>
<dbReference type="RefSeq" id="WP_170068905.1">
    <property type="nucleotide sequence ID" value="NZ_PVTO01000037.1"/>
</dbReference>
<sequence length="246" mass="28169">MTYGELKLTEATLSKTVWKKDDTVSLTVELSNEYDHSVTDTIQVYANLQPKQELALPNKQLIAFKKITLKALESRKVKLEIESEELCYFDVFWNRMAFPSGEGTLSIGFSSENILRTVDFQTDGEIRGDRHFKEKTHFENYDDYEGAFITLDRSSKKAVKLSPEGWLKFRDVSLSNFKSICLVEYSSNEEGTLTVYSDSELNSKIGEVHFKEVVKGEIELQIKADPGTSLYFTTSHPVFLRTIEEK</sequence>
<comment type="caution">
    <text evidence="4">The sequence shown here is derived from an EMBL/GenBank/DDBJ whole genome shotgun (WGS) entry which is preliminary data.</text>
</comment>
<comment type="similarity">
    <text evidence="1">Belongs to the glycosyl hydrolase 3 family.</text>
</comment>
<dbReference type="GO" id="GO:0016787">
    <property type="term" value="F:hydrolase activity"/>
    <property type="evidence" value="ECO:0007669"/>
    <property type="project" value="UniProtKB-KW"/>
</dbReference>
<evidence type="ECO:0000256" key="1">
    <source>
        <dbReference type="ARBA" id="ARBA00005336"/>
    </source>
</evidence>
<dbReference type="InterPro" id="IPR050288">
    <property type="entry name" value="Cellulose_deg_GH3"/>
</dbReference>
<organism evidence="4 5">
    <name type="scientific">Alkalibacterium olivapovliticus</name>
    <dbReference type="NCBI Taxonomy" id="99907"/>
    <lineage>
        <taxon>Bacteria</taxon>
        <taxon>Bacillati</taxon>
        <taxon>Bacillota</taxon>
        <taxon>Bacilli</taxon>
        <taxon>Lactobacillales</taxon>
        <taxon>Carnobacteriaceae</taxon>
        <taxon>Alkalibacterium</taxon>
    </lineage>
</organism>
<evidence type="ECO:0000256" key="2">
    <source>
        <dbReference type="ARBA" id="ARBA00022801"/>
    </source>
</evidence>
<feature type="domain" description="Fibronectin type III-like" evidence="3">
    <location>
        <begin position="40"/>
        <end position="111"/>
    </location>
</feature>
<accession>A0A2T0VUJ1</accession>
<dbReference type="EMBL" id="PVTO01000037">
    <property type="protein sequence ID" value="PRY75081.1"/>
    <property type="molecule type" value="Genomic_DNA"/>
</dbReference>
<dbReference type="Pfam" id="PF14310">
    <property type="entry name" value="Fn3-like"/>
    <property type="match status" value="1"/>
</dbReference>
<keyword evidence="2" id="KW-0378">Hydrolase</keyword>
<name>A0A2T0VUJ1_9LACT</name>
<protein>
    <submittedName>
        <fullName evidence="4">Fibronectin type III domain protein</fullName>
    </submittedName>
</protein>
<dbReference type="Proteomes" id="UP000238205">
    <property type="component" value="Unassembled WGS sequence"/>
</dbReference>
<dbReference type="PANTHER" id="PTHR42715:SF10">
    <property type="entry name" value="BETA-GLUCOSIDASE"/>
    <property type="match status" value="1"/>
</dbReference>
<dbReference type="SMART" id="SM01217">
    <property type="entry name" value="Fn3_like"/>
    <property type="match status" value="1"/>
</dbReference>
<dbReference type="PANTHER" id="PTHR42715">
    <property type="entry name" value="BETA-GLUCOSIDASE"/>
    <property type="match status" value="1"/>
</dbReference>
<dbReference type="Gene3D" id="2.60.40.10">
    <property type="entry name" value="Immunoglobulins"/>
    <property type="match status" value="1"/>
</dbReference>